<keyword evidence="5" id="KW-0496">Mitochondrion</keyword>
<evidence type="ECO:0000256" key="7">
    <source>
        <dbReference type="ARBA" id="ARBA00023186"/>
    </source>
</evidence>
<feature type="binding site" evidence="8">
    <location>
        <position position="40"/>
    </location>
    <ligand>
        <name>Cu cation</name>
        <dbReference type="ChEBI" id="CHEBI:23378"/>
    </ligand>
</feature>
<dbReference type="GO" id="GO:0016531">
    <property type="term" value="F:copper chaperone activity"/>
    <property type="evidence" value="ECO:0007669"/>
    <property type="project" value="InterPro"/>
</dbReference>
<dbReference type="Gene3D" id="1.10.287.1130">
    <property type="entry name" value="CytochromE C oxidase copper chaperone"/>
    <property type="match status" value="1"/>
</dbReference>
<reference evidence="10" key="1">
    <citation type="submission" date="2020-01" db="EMBL/GenBank/DDBJ databases">
        <title>Genome sequence of Kobresia littledalei, the first chromosome-level genome in the family Cyperaceae.</title>
        <authorList>
            <person name="Qu G."/>
        </authorList>
    </citation>
    <scope>NUCLEOTIDE SEQUENCE</scope>
    <source>
        <strain evidence="10">C.B.Clarke</strain>
        <tissue evidence="10">Leaf</tissue>
    </source>
</reference>
<dbReference type="EMBL" id="SWLB01000004">
    <property type="protein sequence ID" value="KAF3339111.1"/>
    <property type="molecule type" value="Genomic_DNA"/>
</dbReference>
<keyword evidence="4 8" id="KW-0186">Copper</keyword>
<dbReference type="Proteomes" id="UP000623129">
    <property type="component" value="Unassembled WGS sequence"/>
</dbReference>
<keyword evidence="6" id="KW-1015">Disulfide bond</keyword>
<organism evidence="10 11">
    <name type="scientific">Carex littledalei</name>
    <dbReference type="NCBI Taxonomy" id="544730"/>
    <lineage>
        <taxon>Eukaryota</taxon>
        <taxon>Viridiplantae</taxon>
        <taxon>Streptophyta</taxon>
        <taxon>Embryophyta</taxon>
        <taxon>Tracheophyta</taxon>
        <taxon>Spermatophyta</taxon>
        <taxon>Magnoliopsida</taxon>
        <taxon>Liliopsida</taxon>
        <taxon>Poales</taxon>
        <taxon>Cyperaceae</taxon>
        <taxon>Cyperoideae</taxon>
        <taxon>Cariceae</taxon>
        <taxon>Carex</taxon>
        <taxon>Carex subgen. Euthyceras</taxon>
    </lineage>
</organism>
<dbReference type="SUPFAM" id="SSF47072">
    <property type="entry name" value="Cysteine alpha-hairpin motif"/>
    <property type="match status" value="1"/>
</dbReference>
<feature type="compositionally biased region" description="Basic and acidic residues" evidence="9">
    <location>
        <begin position="1"/>
        <end position="10"/>
    </location>
</feature>
<comment type="caution">
    <text evidence="10">The sequence shown here is derived from an EMBL/GenBank/DDBJ whole genome shotgun (WGS) entry which is preliminary data.</text>
</comment>
<comment type="similarity">
    <text evidence="2">Belongs to the COX17 family.</text>
</comment>
<accession>A0A833RNL8</accession>
<feature type="region of interest" description="Disordered" evidence="9">
    <location>
        <begin position="1"/>
        <end position="29"/>
    </location>
</feature>
<evidence type="ECO:0000256" key="2">
    <source>
        <dbReference type="ARBA" id="ARBA00009241"/>
    </source>
</evidence>
<sequence length="79" mass="8693">MQDTKRDGAFHRGGLALAGDGKGQGHVGGKVKEEREKICCVCPDIKWLRDECVVEHGEDASTKWINAHKQCLRAEGFNA</sequence>
<dbReference type="InterPro" id="IPR007745">
    <property type="entry name" value="Cyt_c_oxidase_Cu-chaperone"/>
</dbReference>
<evidence type="ECO:0000313" key="11">
    <source>
        <dbReference type="Proteomes" id="UP000623129"/>
    </source>
</evidence>
<evidence type="ECO:0000256" key="1">
    <source>
        <dbReference type="ARBA" id="ARBA00004569"/>
    </source>
</evidence>
<comment type="subcellular location">
    <subcellularLocation>
        <location evidence="1">Mitochondrion intermembrane space</location>
    </subcellularLocation>
</comment>
<dbReference type="PANTHER" id="PTHR16719">
    <property type="entry name" value="CYTOCHROME C OXIDASE COPPER CHAPERONE"/>
    <property type="match status" value="1"/>
</dbReference>
<name>A0A833RNL8_9POAL</name>
<dbReference type="InterPro" id="IPR009069">
    <property type="entry name" value="Cys_alpha_HP_mot_SF"/>
</dbReference>
<evidence type="ECO:0000256" key="4">
    <source>
        <dbReference type="ARBA" id="ARBA00023008"/>
    </source>
</evidence>
<evidence type="ECO:0000256" key="6">
    <source>
        <dbReference type="ARBA" id="ARBA00023157"/>
    </source>
</evidence>
<dbReference type="PANTHER" id="PTHR16719:SF0">
    <property type="entry name" value="CYTOCHROME C OXIDASE COPPER CHAPERONE"/>
    <property type="match status" value="1"/>
</dbReference>
<feature type="binding site" evidence="8">
    <location>
        <position position="39"/>
    </location>
    <ligand>
        <name>Cu cation</name>
        <dbReference type="ChEBI" id="CHEBI:23378"/>
    </ligand>
</feature>
<proteinExistence type="inferred from homology"/>
<evidence type="ECO:0000256" key="5">
    <source>
        <dbReference type="ARBA" id="ARBA00023128"/>
    </source>
</evidence>
<keyword evidence="11" id="KW-1185">Reference proteome</keyword>
<dbReference type="AlphaFoldDB" id="A0A833RNL8"/>
<dbReference type="Pfam" id="PF05051">
    <property type="entry name" value="COX17"/>
    <property type="match status" value="1"/>
</dbReference>
<evidence type="ECO:0000256" key="9">
    <source>
        <dbReference type="SAM" id="MobiDB-lite"/>
    </source>
</evidence>
<keyword evidence="3 8" id="KW-0479">Metal-binding</keyword>
<evidence type="ECO:0000313" key="10">
    <source>
        <dbReference type="EMBL" id="KAF3339111.1"/>
    </source>
</evidence>
<protein>
    <submittedName>
        <fullName evidence="10">Cytochrome c oxidase copper chaperone 1</fullName>
    </submittedName>
</protein>
<evidence type="ECO:0000256" key="8">
    <source>
        <dbReference type="PIRSR" id="PIRSR607745-1"/>
    </source>
</evidence>
<dbReference type="OrthoDB" id="1915887at2759"/>
<dbReference type="GO" id="GO:0005507">
    <property type="term" value="F:copper ion binding"/>
    <property type="evidence" value="ECO:0007669"/>
    <property type="project" value="InterPro"/>
</dbReference>
<evidence type="ECO:0000256" key="3">
    <source>
        <dbReference type="ARBA" id="ARBA00022723"/>
    </source>
</evidence>
<keyword evidence="7" id="KW-0143">Chaperone</keyword>
<dbReference type="GO" id="GO:0005758">
    <property type="term" value="C:mitochondrial intermembrane space"/>
    <property type="evidence" value="ECO:0007669"/>
    <property type="project" value="UniProtKB-SubCell"/>
</dbReference>
<gene>
    <name evidence="10" type="ORF">FCM35_KLT16582</name>
</gene>